<dbReference type="Pfam" id="PF00561">
    <property type="entry name" value="Abhydrolase_1"/>
    <property type="match status" value="1"/>
</dbReference>
<dbReference type="AlphaFoldDB" id="A0A6H2DI38"/>
<reference evidence="3 4" key="1">
    <citation type="submission" date="2020-04" db="EMBL/GenBank/DDBJ databases">
        <title>Genome sequence for Sphingorhabdus sp. strain M1.</title>
        <authorList>
            <person name="Park S.-J."/>
        </authorList>
    </citation>
    <scope>NUCLEOTIDE SEQUENCE [LARGE SCALE GENOMIC DNA]</scope>
    <source>
        <strain evidence="3 4">JK6</strain>
    </source>
</reference>
<dbReference type="InterPro" id="IPR050266">
    <property type="entry name" value="AB_hydrolase_sf"/>
</dbReference>
<dbReference type="InterPro" id="IPR029058">
    <property type="entry name" value="AB_hydrolase_fold"/>
</dbReference>
<accession>A0A6H2DI38</accession>
<organism evidence="3 4">
    <name type="scientific">Parasphingorhabdus halotolerans</name>
    <dbReference type="NCBI Taxonomy" id="2725558"/>
    <lineage>
        <taxon>Bacteria</taxon>
        <taxon>Pseudomonadati</taxon>
        <taxon>Pseudomonadota</taxon>
        <taxon>Alphaproteobacteria</taxon>
        <taxon>Sphingomonadales</taxon>
        <taxon>Sphingomonadaceae</taxon>
        <taxon>Parasphingorhabdus</taxon>
    </lineage>
</organism>
<gene>
    <name evidence="3" type="ORF">HF685_00960</name>
</gene>
<evidence type="ECO:0000259" key="2">
    <source>
        <dbReference type="Pfam" id="PF00561"/>
    </source>
</evidence>
<protein>
    <submittedName>
        <fullName evidence="3">Alpha/beta fold hydrolase</fullName>
    </submittedName>
</protein>
<evidence type="ECO:0000256" key="1">
    <source>
        <dbReference type="SAM" id="Phobius"/>
    </source>
</evidence>
<keyword evidence="4" id="KW-1185">Reference proteome</keyword>
<evidence type="ECO:0000313" key="4">
    <source>
        <dbReference type="Proteomes" id="UP000501600"/>
    </source>
</evidence>
<dbReference type="InterPro" id="IPR000073">
    <property type="entry name" value="AB_hydrolase_1"/>
</dbReference>
<keyword evidence="1" id="KW-0472">Membrane</keyword>
<feature type="domain" description="AB hydrolase-1" evidence="2">
    <location>
        <begin position="65"/>
        <end position="296"/>
    </location>
</feature>
<keyword evidence="3" id="KW-0378">Hydrolase</keyword>
<sequence>MLNIVLWIIAGLIAGSLILYFVFPRLLYSAMRNGLRRKGGLVEKSVKTGEFDWPYLEGGPSDGEVVLLVHGFGGDKDNWALFSPQITEKYRLISMDLPGFGENDRSLNREYDIASQVERLREFLDALRISKCHIGGNSMGGHIALQFALTHPEYLKSLTLYNNAGVEGKNESELVKSVENGENALAINSVEDVKRMMAFVTHNPPPIPGQFRKVFFEEANAHKELLDKIFWTIVKDTQDRPLNGELGGLKVPTLIIWGRHDQLIDVSCAEAIHAGVENSELVIFEDVGHIPMIEKPKEVAAAQLAFLAKH</sequence>
<dbReference type="PRINTS" id="PR00111">
    <property type="entry name" value="ABHYDROLASE"/>
</dbReference>
<dbReference type="SUPFAM" id="SSF53474">
    <property type="entry name" value="alpha/beta-Hydrolases"/>
    <property type="match status" value="1"/>
</dbReference>
<dbReference type="KEGG" id="phao:HF685_00960"/>
<dbReference type="RefSeq" id="WP_168817796.1">
    <property type="nucleotide sequence ID" value="NZ_CP051217.1"/>
</dbReference>
<feature type="transmembrane region" description="Helical" evidence="1">
    <location>
        <begin position="6"/>
        <end position="28"/>
    </location>
</feature>
<dbReference type="EMBL" id="CP051217">
    <property type="protein sequence ID" value="QJB68050.1"/>
    <property type="molecule type" value="Genomic_DNA"/>
</dbReference>
<name>A0A6H2DI38_9SPHN</name>
<dbReference type="GO" id="GO:0047372">
    <property type="term" value="F:monoacylglycerol lipase activity"/>
    <property type="evidence" value="ECO:0007669"/>
    <property type="project" value="TreeGrafter"/>
</dbReference>
<dbReference type="Proteomes" id="UP000501600">
    <property type="component" value="Chromosome"/>
</dbReference>
<dbReference type="GO" id="GO:0016020">
    <property type="term" value="C:membrane"/>
    <property type="evidence" value="ECO:0007669"/>
    <property type="project" value="TreeGrafter"/>
</dbReference>
<dbReference type="PANTHER" id="PTHR43798">
    <property type="entry name" value="MONOACYLGLYCEROL LIPASE"/>
    <property type="match status" value="1"/>
</dbReference>
<evidence type="ECO:0000313" key="3">
    <source>
        <dbReference type="EMBL" id="QJB68050.1"/>
    </source>
</evidence>
<keyword evidence="1" id="KW-1133">Transmembrane helix</keyword>
<dbReference type="PANTHER" id="PTHR43798:SF5">
    <property type="entry name" value="MONOACYLGLYCEROL LIPASE ABHD6"/>
    <property type="match status" value="1"/>
</dbReference>
<dbReference type="GO" id="GO:0046464">
    <property type="term" value="P:acylglycerol catabolic process"/>
    <property type="evidence" value="ECO:0007669"/>
    <property type="project" value="TreeGrafter"/>
</dbReference>
<keyword evidence="1" id="KW-0812">Transmembrane</keyword>
<dbReference type="Gene3D" id="3.40.50.1820">
    <property type="entry name" value="alpha/beta hydrolase"/>
    <property type="match status" value="1"/>
</dbReference>
<proteinExistence type="predicted"/>